<keyword evidence="2" id="KW-1185">Reference proteome</keyword>
<dbReference type="Proteomes" id="UP001198402">
    <property type="component" value="Unassembled WGS sequence"/>
</dbReference>
<evidence type="ECO:0000313" key="2">
    <source>
        <dbReference type="Proteomes" id="UP001198402"/>
    </source>
</evidence>
<proteinExistence type="predicted"/>
<accession>A0ABS7Y4G2</accession>
<name>A0ABS7Y4G2_9FLAO</name>
<organism evidence="1 2">
    <name type="scientific">Winogradskyella vincentii</name>
    <dbReference type="NCBI Taxonomy" id="2877122"/>
    <lineage>
        <taxon>Bacteria</taxon>
        <taxon>Pseudomonadati</taxon>
        <taxon>Bacteroidota</taxon>
        <taxon>Flavobacteriia</taxon>
        <taxon>Flavobacteriales</taxon>
        <taxon>Flavobacteriaceae</taxon>
        <taxon>Winogradskyella</taxon>
    </lineage>
</organism>
<comment type="caution">
    <text evidence="1">The sequence shown here is derived from an EMBL/GenBank/DDBJ whole genome shotgun (WGS) entry which is preliminary data.</text>
</comment>
<sequence>MKKLILPLLLLIGSLGFSQTKSVEEIEIIKEIEETKVESVDVVVTVDNIEELESTFTIDDIKEMFDLSEGKQSVSFKLVCNGEVMFNGKKSNMTYKVEGTSDDEEAFVKRVEKIRNAAIKYYKNKE</sequence>
<dbReference type="RefSeq" id="WP_224479116.1">
    <property type="nucleotide sequence ID" value="NZ_JAIUJS010000008.1"/>
</dbReference>
<reference evidence="2" key="1">
    <citation type="submission" date="2023-07" db="EMBL/GenBank/DDBJ databases">
        <authorList>
            <person name="Yue Y."/>
        </authorList>
    </citation>
    <scope>NUCLEOTIDE SEQUENCE [LARGE SCALE GENOMIC DNA]</scope>
    <source>
        <strain evidence="2">2Y89</strain>
    </source>
</reference>
<dbReference type="EMBL" id="JAIUJS010000008">
    <property type="protein sequence ID" value="MCA0154170.1"/>
    <property type="molecule type" value="Genomic_DNA"/>
</dbReference>
<evidence type="ECO:0000313" key="1">
    <source>
        <dbReference type="EMBL" id="MCA0154170.1"/>
    </source>
</evidence>
<gene>
    <name evidence="1" type="ORF">LBV24_13145</name>
</gene>
<protein>
    <submittedName>
        <fullName evidence="1">Uncharacterized protein</fullName>
    </submittedName>
</protein>